<evidence type="ECO:0000256" key="3">
    <source>
        <dbReference type="ARBA" id="ARBA00009591"/>
    </source>
</evidence>
<gene>
    <name evidence="10" type="ORF">Taro_004911</name>
</gene>
<evidence type="ECO:0000256" key="6">
    <source>
        <dbReference type="ARBA" id="ARBA00022989"/>
    </source>
</evidence>
<sequence>MRKKANSELIGVTCRPPPPRQHSGSKTNSLKRRQINRFPISPDHIVLGLGNFDRGNMAAAHKIAGHATYAGPSVIKEIIYVGISLGLIAGGLWKVHHWRLQKRRKEFYDVLDRGVISVVVEQAEE</sequence>
<evidence type="ECO:0000256" key="9">
    <source>
        <dbReference type="SAM" id="MobiDB-lite"/>
    </source>
</evidence>
<dbReference type="Proteomes" id="UP000652761">
    <property type="component" value="Unassembled WGS sequence"/>
</dbReference>
<dbReference type="AlphaFoldDB" id="A0A843TLN2"/>
<accession>A0A843TLN2</accession>
<evidence type="ECO:0008006" key="12">
    <source>
        <dbReference type="Google" id="ProtNLM"/>
    </source>
</evidence>
<organism evidence="10 11">
    <name type="scientific">Colocasia esculenta</name>
    <name type="common">Wild taro</name>
    <name type="synonym">Arum esculentum</name>
    <dbReference type="NCBI Taxonomy" id="4460"/>
    <lineage>
        <taxon>Eukaryota</taxon>
        <taxon>Viridiplantae</taxon>
        <taxon>Streptophyta</taxon>
        <taxon>Embryophyta</taxon>
        <taxon>Tracheophyta</taxon>
        <taxon>Spermatophyta</taxon>
        <taxon>Magnoliopsida</taxon>
        <taxon>Liliopsida</taxon>
        <taxon>Araceae</taxon>
        <taxon>Aroideae</taxon>
        <taxon>Colocasieae</taxon>
        <taxon>Colocasia</taxon>
    </lineage>
</organism>
<evidence type="ECO:0000256" key="7">
    <source>
        <dbReference type="ARBA" id="ARBA00023128"/>
    </source>
</evidence>
<comment type="similarity">
    <text evidence="3">Belongs to the cytochrome c oxidase subunit 5C family.</text>
</comment>
<comment type="caution">
    <text evidence="10">The sequence shown here is derived from an EMBL/GenBank/DDBJ whole genome shotgun (WGS) entry which is preliminary data.</text>
</comment>
<keyword evidence="4" id="KW-0812">Transmembrane</keyword>
<dbReference type="EMBL" id="NMUH01000136">
    <property type="protein sequence ID" value="MQL72598.1"/>
    <property type="molecule type" value="Genomic_DNA"/>
</dbReference>
<protein>
    <recommendedName>
        <fullName evidence="12">Cytochrome c oxidase subunit 5C</fullName>
    </recommendedName>
</protein>
<dbReference type="InterPro" id="IPR008432">
    <property type="entry name" value="COX5C"/>
</dbReference>
<dbReference type="OrthoDB" id="506921at2759"/>
<evidence type="ECO:0000256" key="8">
    <source>
        <dbReference type="ARBA" id="ARBA00023136"/>
    </source>
</evidence>
<proteinExistence type="inferred from homology"/>
<name>A0A843TLN2_COLES</name>
<keyword evidence="8" id="KW-0472">Membrane</keyword>
<dbReference type="PANTHER" id="PTHR34372:SF3">
    <property type="entry name" value="CYTOCHROME C OXIDASE SUBUNIT 5C-4-RELATED"/>
    <property type="match status" value="1"/>
</dbReference>
<keyword evidence="11" id="KW-1185">Reference proteome</keyword>
<comment type="function">
    <text evidence="1">This protein is one of the nuclear-coded polypeptide chains of cytochrome c oxidase, the terminal oxidase in mitochondrial electron transport.</text>
</comment>
<keyword evidence="5" id="KW-0999">Mitochondrion inner membrane</keyword>
<evidence type="ECO:0000256" key="1">
    <source>
        <dbReference type="ARBA" id="ARBA00002480"/>
    </source>
</evidence>
<evidence type="ECO:0000256" key="5">
    <source>
        <dbReference type="ARBA" id="ARBA00022792"/>
    </source>
</evidence>
<evidence type="ECO:0000313" key="11">
    <source>
        <dbReference type="Proteomes" id="UP000652761"/>
    </source>
</evidence>
<evidence type="ECO:0000313" key="10">
    <source>
        <dbReference type="EMBL" id="MQL72598.1"/>
    </source>
</evidence>
<dbReference type="PANTHER" id="PTHR34372">
    <property type="entry name" value="CYTOCHROME C OXIDASE SUBUNIT 5C-2-RELATED"/>
    <property type="match status" value="1"/>
</dbReference>
<evidence type="ECO:0000256" key="2">
    <source>
        <dbReference type="ARBA" id="ARBA00004273"/>
    </source>
</evidence>
<keyword evidence="7" id="KW-0496">Mitochondrion</keyword>
<comment type="subcellular location">
    <subcellularLocation>
        <location evidence="2">Mitochondrion inner membrane</location>
    </subcellularLocation>
</comment>
<keyword evidence="6" id="KW-1133">Transmembrane helix</keyword>
<dbReference type="GO" id="GO:0005743">
    <property type="term" value="C:mitochondrial inner membrane"/>
    <property type="evidence" value="ECO:0007669"/>
    <property type="project" value="UniProtKB-SubCell"/>
</dbReference>
<evidence type="ECO:0000256" key="4">
    <source>
        <dbReference type="ARBA" id="ARBA00022692"/>
    </source>
</evidence>
<feature type="region of interest" description="Disordered" evidence="9">
    <location>
        <begin position="1"/>
        <end position="33"/>
    </location>
</feature>
<reference evidence="10" key="1">
    <citation type="submission" date="2017-07" db="EMBL/GenBank/DDBJ databases">
        <title>Taro Niue Genome Assembly and Annotation.</title>
        <authorList>
            <person name="Atibalentja N."/>
            <person name="Keating K."/>
            <person name="Fields C.J."/>
        </authorList>
    </citation>
    <scope>NUCLEOTIDE SEQUENCE</scope>
    <source>
        <strain evidence="10">Niue_2</strain>
        <tissue evidence="10">Leaf</tissue>
    </source>
</reference>